<dbReference type="Gene3D" id="3.10.450.50">
    <property type="match status" value="1"/>
</dbReference>
<dbReference type="Proteomes" id="UP000315995">
    <property type="component" value="Chromosome"/>
</dbReference>
<sequence>MPRSMLPLMKPLLRRSFFSPVYGSTTRGSSSPEGRQQPRAAKTNPAIATQVSVCSSLLGFLLMSPPKIGMCTCSSLAYPNKILRRRLRQVAAVGGDFAMWKIWVEFPTNCRGRQGNKRRLGRNDPGWCGSGRKYKRCHMSEMQQKTRLR</sequence>
<evidence type="ECO:0000313" key="3">
    <source>
        <dbReference type="Proteomes" id="UP000315995"/>
    </source>
</evidence>
<accession>A0A4Y6PV79</accession>
<dbReference type="Pfam" id="PF02810">
    <property type="entry name" value="SEC-C"/>
    <property type="match status" value="1"/>
</dbReference>
<evidence type="ECO:0008006" key="4">
    <source>
        <dbReference type="Google" id="ProtNLM"/>
    </source>
</evidence>
<accession>A0A5B8Y5Z3</accession>
<dbReference type="SUPFAM" id="SSF103642">
    <property type="entry name" value="Sec-C motif"/>
    <property type="match status" value="1"/>
</dbReference>
<organism evidence="2 3">
    <name type="scientific">Persicimonas caeni</name>
    <dbReference type="NCBI Taxonomy" id="2292766"/>
    <lineage>
        <taxon>Bacteria</taxon>
        <taxon>Deltaproteobacteria</taxon>
        <taxon>Bradymonadales</taxon>
        <taxon>Bradymonadaceae</taxon>
        <taxon>Persicimonas</taxon>
    </lineage>
</organism>
<feature type="region of interest" description="Disordered" evidence="1">
    <location>
        <begin position="23"/>
        <end position="44"/>
    </location>
</feature>
<evidence type="ECO:0000313" key="2">
    <source>
        <dbReference type="EMBL" id="QDG52153.1"/>
    </source>
</evidence>
<dbReference type="EMBL" id="CP041186">
    <property type="protein sequence ID" value="QDG52153.1"/>
    <property type="molecule type" value="Genomic_DNA"/>
</dbReference>
<gene>
    <name evidence="2" type="ORF">FIV42_15800</name>
</gene>
<reference evidence="2 3" key="1">
    <citation type="submission" date="2019-06" db="EMBL/GenBank/DDBJ databases">
        <title>Persicimonas caeni gen. nov., sp. nov., a predatory bacterium isolated from solar saltern.</title>
        <authorList>
            <person name="Wang S."/>
        </authorList>
    </citation>
    <scope>NUCLEOTIDE SEQUENCE [LARGE SCALE GENOMIC DNA]</scope>
    <source>
        <strain evidence="2 3">YN101</strain>
    </source>
</reference>
<proteinExistence type="predicted"/>
<keyword evidence="3" id="KW-1185">Reference proteome</keyword>
<protein>
    <recommendedName>
        <fullName evidence="4">SEC-C domain-containing protein</fullName>
    </recommendedName>
</protein>
<evidence type="ECO:0000256" key="1">
    <source>
        <dbReference type="SAM" id="MobiDB-lite"/>
    </source>
</evidence>
<name>A0A4Y6PV79_PERCE</name>
<feature type="compositionally biased region" description="Polar residues" evidence="1">
    <location>
        <begin position="23"/>
        <end position="34"/>
    </location>
</feature>
<dbReference type="AlphaFoldDB" id="A0A4Y6PV79"/>
<dbReference type="InterPro" id="IPR004027">
    <property type="entry name" value="SEC_C_motif"/>
</dbReference>